<feature type="compositionally biased region" description="Basic and acidic residues" evidence="2">
    <location>
        <begin position="118"/>
        <end position="127"/>
    </location>
</feature>
<dbReference type="CDD" id="cd00165">
    <property type="entry name" value="S4"/>
    <property type="match status" value="1"/>
</dbReference>
<evidence type="ECO:0000256" key="1">
    <source>
        <dbReference type="PROSITE-ProRule" id="PRU00182"/>
    </source>
</evidence>
<dbReference type="Gene3D" id="3.10.290.10">
    <property type="entry name" value="RNA-binding S4 domain"/>
    <property type="match status" value="1"/>
</dbReference>
<feature type="region of interest" description="Disordered" evidence="2">
    <location>
        <begin position="81"/>
        <end position="127"/>
    </location>
</feature>
<proteinExistence type="predicted"/>
<name>A0A6L5Z094_9RHOB</name>
<keyword evidence="5" id="KW-1185">Reference proteome</keyword>
<accession>A0A6L5Z094</accession>
<dbReference type="RefSeq" id="WP_325063165.1">
    <property type="nucleotide sequence ID" value="NZ_WIND01000005.1"/>
</dbReference>
<dbReference type="EMBL" id="WIND01000005">
    <property type="protein sequence ID" value="MSU89709.1"/>
    <property type="molecule type" value="Genomic_DNA"/>
</dbReference>
<reference evidence="4 5" key="1">
    <citation type="submission" date="2019-10" db="EMBL/GenBank/DDBJ databases">
        <title>Cognatihalovulum marinum gen. nov. sp. nov., a new member of the family Rhodobacteraceae isolated from deep seawater of the Northwest Indian Ocean.</title>
        <authorList>
            <person name="Ruan C."/>
            <person name="Wang J."/>
            <person name="Zheng X."/>
            <person name="Song L."/>
            <person name="Zhu Y."/>
            <person name="Huang Y."/>
            <person name="Lu Z."/>
            <person name="Du W."/>
            <person name="Huang L."/>
            <person name="Dai X."/>
        </authorList>
    </citation>
    <scope>NUCLEOTIDE SEQUENCE [LARGE SCALE GENOMIC DNA]</scope>
    <source>
        <strain evidence="4 5">2CG4</strain>
    </source>
</reference>
<gene>
    <name evidence="4" type="ORF">GE300_08765</name>
</gene>
<evidence type="ECO:0000313" key="5">
    <source>
        <dbReference type="Proteomes" id="UP000474957"/>
    </source>
</evidence>
<comment type="caution">
    <text evidence="4">The sequence shown here is derived from an EMBL/GenBank/DDBJ whole genome shotgun (WGS) entry which is preliminary data.</text>
</comment>
<organism evidence="4 5">
    <name type="scientific">Halovulum marinum</name>
    <dbReference type="NCBI Taxonomy" id="2662447"/>
    <lineage>
        <taxon>Bacteria</taxon>
        <taxon>Pseudomonadati</taxon>
        <taxon>Pseudomonadota</taxon>
        <taxon>Alphaproteobacteria</taxon>
        <taxon>Rhodobacterales</taxon>
        <taxon>Paracoccaceae</taxon>
        <taxon>Halovulum</taxon>
    </lineage>
</organism>
<evidence type="ECO:0000313" key="4">
    <source>
        <dbReference type="EMBL" id="MSU89709.1"/>
    </source>
</evidence>
<evidence type="ECO:0000256" key="2">
    <source>
        <dbReference type="SAM" id="MobiDB-lite"/>
    </source>
</evidence>
<evidence type="ECO:0000259" key="3">
    <source>
        <dbReference type="SMART" id="SM00363"/>
    </source>
</evidence>
<dbReference type="AlphaFoldDB" id="A0A6L5Z094"/>
<dbReference type="Pfam" id="PF01479">
    <property type="entry name" value="S4"/>
    <property type="match status" value="1"/>
</dbReference>
<protein>
    <submittedName>
        <fullName evidence="4">RNA-binding S4 domain-containing protein</fullName>
    </submittedName>
</protein>
<dbReference type="InterPro" id="IPR036986">
    <property type="entry name" value="S4_RNA-bd_sf"/>
</dbReference>
<dbReference type="SMART" id="SM00363">
    <property type="entry name" value="S4"/>
    <property type="match status" value="1"/>
</dbReference>
<keyword evidence="1" id="KW-0694">RNA-binding</keyword>
<dbReference type="InterPro" id="IPR002942">
    <property type="entry name" value="S4_RNA-bd"/>
</dbReference>
<dbReference type="SUPFAM" id="SSF55174">
    <property type="entry name" value="Alpha-L RNA-binding motif"/>
    <property type="match status" value="1"/>
</dbReference>
<dbReference type="GO" id="GO:0003723">
    <property type="term" value="F:RNA binding"/>
    <property type="evidence" value="ECO:0007669"/>
    <property type="project" value="UniProtKB-KW"/>
</dbReference>
<feature type="domain" description="RNA-binding S4" evidence="3">
    <location>
        <begin position="12"/>
        <end position="76"/>
    </location>
</feature>
<sequence>MSEPAAADRGTLRLDKWLWQARFFKTRTMAAKVIASGAVRVNGTRTAKPSVAVRPGDALTFAQGRRIRVVVIAALGTRRGPAPEAQALYEDRSPPPPGRGPEGAGPEAGHRPSKKERRALENLRRTP</sequence>
<dbReference type="PROSITE" id="PS50889">
    <property type="entry name" value="S4"/>
    <property type="match status" value="1"/>
</dbReference>
<dbReference type="Proteomes" id="UP000474957">
    <property type="component" value="Unassembled WGS sequence"/>
</dbReference>